<dbReference type="AlphaFoldDB" id="A0A0E9R8B1"/>
<reference evidence="1" key="2">
    <citation type="journal article" date="2015" name="Fish Shellfish Immunol.">
        <title>Early steps in the European eel (Anguilla anguilla)-Vibrio vulnificus interaction in the gills: Role of the RtxA13 toxin.</title>
        <authorList>
            <person name="Callol A."/>
            <person name="Pajuelo D."/>
            <person name="Ebbesson L."/>
            <person name="Teles M."/>
            <person name="MacKenzie S."/>
            <person name="Amaro C."/>
        </authorList>
    </citation>
    <scope>NUCLEOTIDE SEQUENCE</scope>
</reference>
<name>A0A0E9R8B1_ANGAN</name>
<organism evidence="1">
    <name type="scientific">Anguilla anguilla</name>
    <name type="common">European freshwater eel</name>
    <name type="synonym">Muraena anguilla</name>
    <dbReference type="NCBI Taxonomy" id="7936"/>
    <lineage>
        <taxon>Eukaryota</taxon>
        <taxon>Metazoa</taxon>
        <taxon>Chordata</taxon>
        <taxon>Craniata</taxon>
        <taxon>Vertebrata</taxon>
        <taxon>Euteleostomi</taxon>
        <taxon>Actinopterygii</taxon>
        <taxon>Neopterygii</taxon>
        <taxon>Teleostei</taxon>
        <taxon>Anguilliformes</taxon>
        <taxon>Anguillidae</taxon>
        <taxon>Anguilla</taxon>
    </lineage>
</organism>
<evidence type="ECO:0000313" key="1">
    <source>
        <dbReference type="EMBL" id="JAH25376.1"/>
    </source>
</evidence>
<accession>A0A0E9R8B1</accession>
<proteinExistence type="predicted"/>
<sequence length="47" mass="5647">MHLRTHYTFPGEVWLITMEFCHSQHLALTCHCNMHFYNALLHLYLAT</sequence>
<reference evidence="1" key="1">
    <citation type="submission" date="2014-11" db="EMBL/GenBank/DDBJ databases">
        <authorList>
            <person name="Amaro Gonzalez C."/>
        </authorList>
    </citation>
    <scope>NUCLEOTIDE SEQUENCE</scope>
</reference>
<protein>
    <submittedName>
        <fullName evidence="1">Uncharacterized protein</fullName>
    </submittedName>
</protein>
<dbReference type="EMBL" id="GBXM01083201">
    <property type="protein sequence ID" value="JAH25376.1"/>
    <property type="molecule type" value="Transcribed_RNA"/>
</dbReference>